<gene>
    <name evidence="2" type="ordered locus">Asuc_0339</name>
</gene>
<name>A6VL70_ACTSZ</name>
<keyword evidence="3" id="KW-1185">Reference proteome</keyword>
<dbReference type="RefSeq" id="WP_011978992.1">
    <property type="nucleotide sequence ID" value="NC_009655.1"/>
</dbReference>
<reference evidence="3" key="1">
    <citation type="journal article" date="2010" name="BMC Genomics">
        <title>A genomic perspective on the potential of Actinobacillus succinogenes for industrial succinate production.</title>
        <authorList>
            <person name="McKinlay J.B."/>
            <person name="Laivenieks M."/>
            <person name="Schindler B.D."/>
            <person name="McKinlay A.A."/>
            <person name="Siddaramappa S."/>
            <person name="Challacombe J.F."/>
            <person name="Lowry S.R."/>
            <person name="Clum A."/>
            <person name="Lapidus A.L."/>
            <person name="Burkhart K.B."/>
            <person name="Harkins V."/>
            <person name="Vieille C."/>
        </authorList>
    </citation>
    <scope>NUCLEOTIDE SEQUENCE [LARGE SCALE GENOMIC DNA]</scope>
    <source>
        <strain evidence="3">ATCC 55618 / DSM 22257 / CCUG 43843 / 130Z</strain>
    </source>
</reference>
<dbReference type="eggNOG" id="COG0551">
    <property type="taxonomic scope" value="Bacteria"/>
</dbReference>
<dbReference type="InterPro" id="IPR000380">
    <property type="entry name" value="Topo_IA"/>
</dbReference>
<evidence type="ECO:0000259" key="1">
    <source>
        <dbReference type="Pfam" id="PF01396"/>
    </source>
</evidence>
<feature type="domain" description="DNA topoisomerase type IA zn finger" evidence="1">
    <location>
        <begin position="61"/>
        <end position="97"/>
    </location>
</feature>
<feature type="domain" description="DNA topoisomerase type IA zn finger" evidence="1">
    <location>
        <begin position="105"/>
        <end position="139"/>
    </location>
</feature>
<accession>A6VL70</accession>
<evidence type="ECO:0000313" key="3">
    <source>
        <dbReference type="Proteomes" id="UP000001114"/>
    </source>
</evidence>
<dbReference type="AlphaFoldDB" id="A6VL70"/>
<dbReference type="KEGG" id="asu:Asuc_0339"/>
<dbReference type="PANTHER" id="PTHR42785">
    <property type="entry name" value="DNA TOPOISOMERASE, TYPE IA, CORE"/>
    <property type="match status" value="1"/>
</dbReference>
<sequence>MASALFEHTKHQEFCPQCGSPLQIRQSKKALFLGCSGYPKCDYIKPLQPFSENKILKQLNETCPECGRFLQLKQGSFGMFIGCSGYPDCHFVVHDKEEATEESVPCPECKKGELVARRGRQGKTFYGCNRFPVCKYTVAGKPYAVNCPQCGSLPVMLKKQTETRRTFICLNKSCKHQFDIKL</sequence>
<keyword evidence="2" id="KW-0413">Isomerase</keyword>
<organism evidence="2 3">
    <name type="scientific">Actinobacillus succinogenes (strain ATCC 55618 / DSM 22257 / CCUG 43843 / 130Z)</name>
    <dbReference type="NCBI Taxonomy" id="339671"/>
    <lineage>
        <taxon>Bacteria</taxon>
        <taxon>Pseudomonadati</taxon>
        <taxon>Pseudomonadota</taxon>
        <taxon>Gammaproteobacteria</taxon>
        <taxon>Pasteurellales</taxon>
        <taxon>Pasteurellaceae</taxon>
        <taxon>Actinobacillus</taxon>
    </lineage>
</organism>
<proteinExistence type="predicted"/>
<dbReference type="OrthoDB" id="6412825at2"/>
<dbReference type="GO" id="GO:0003677">
    <property type="term" value="F:DNA binding"/>
    <property type="evidence" value="ECO:0007669"/>
    <property type="project" value="InterPro"/>
</dbReference>
<dbReference type="STRING" id="339671.Asuc_0339"/>
<dbReference type="EMBL" id="CP000746">
    <property type="protein sequence ID" value="ABR73717.1"/>
    <property type="molecule type" value="Genomic_DNA"/>
</dbReference>
<dbReference type="Proteomes" id="UP000001114">
    <property type="component" value="Chromosome"/>
</dbReference>
<dbReference type="Pfam" id="PF01396">
    <property type="entry name" value="Zn_ribbon_Top1"/>
    <property type="match status" value="4"/>
</dbReference>
<dbReference type="SUPFAM" id="SSF57783">
    <property type="entry name" value="Zinc beta-ribbon"/>
    <property type="match status" value="3"/>
</dbReference>
<dbReference type="GO" id="GO:0006265">
    <property type="term" value="P:DNA topological change"/>
    <property type="evidence" value="ECO:0007669"/>
    <property type="project" value="InterPro"/>
</dbReference>
<feature type="domain" description="DNA topoisomerase type IA zn finger" evidence="1">
    <location>
        <begin position="13"/>
        <end position="49"/>
    </location>
</feature>
<dbReference type="GO" id="GO:0005694">
    <property type="term" value="C:chromosome"/>
    <property type="evidence" value="ECO:0007669"/>
    <property type="project" value="InterPro"/>
</dbReference>
<dbReference type="PANTHER" id="PTHR42785:SF1">
    <property type="entry name" value="DNA TOPOISOMERASE"/>
    <property type="match status" value="1"/>
</dbReference>
<protein>
    <submittedName>
        <fullName evidence="2">DNA topoisomerase type IA zn finger domain protein</fullName>
    </submittedName>
</protein>
<dbReference type="InterPro" id="IPR013498">
    <property type="entry name" value="Topo_IA_Znf"/>
</dbReference>
<feature type="domain" description="DNA topoisomerase type IA zn finger" evidence="1">
    <location>
        <begin position="145"/>
        <end position="168"/>
    </location>
</feature>
<dbReference type="GO" id="GO:0003917">
    <property type="term" value="F:DNA topoisomerase type I (single strand cut, ATP-independent) activity"/>
    <property type="evidence" value="ECO:0007669"/>
    <property type="project" value="InterPro"/>
</dbReference>
<evidence type="ECO:0000313" key="2">
    <source>
        <dbReference type="EMBL" id="ABR73717.1"/>
    </source>
</evidence>
<dbReference type="Gene3D" id="3.30.65.10">
    <property type="entry name" value="Bacterial Topoisomerase I, domain 1"/>
    <property type="match status" value="3"/>
</dbReference>
<dbReference type="HOGENOM" id="CLU_104661_0_0_6"/>